<comment type="caution">
    <text evidence="6">The sequence shown here is derived from an EMBL/GenBank/DDBJ whole genome shotgun (WGS) entry which is preliminary data.</text>
</comment>
<dbReference type="GO" id="GO:0046872">
    <property type="term" value="F:metal ion binding"/>
    <property type="evidence" value="ECO:0007669"/>
    <property type="project" value="UniProtKB-KW"/>
</dbReference>
<evidence type="ECO:0000256" key="2">
    <source>
        <dbReference type="ARBA" id="ARBA00022723"/>
    </source>
</evidence>
<dbReference type="SMART" id="SM00849">
    <property type="entry name" value="Lactamase_B"/>
    <property type="match status" value="1"/>
</dbReference>
<evidence type="ECO:0000259" key="5">
    <source>
        <dbReference type="SMART" id="SM00849"/>
    </source>
</evidence>
<evidence type="ECO:0000256" key="3">
    <source>
        <dbReference type="ARBA" id="ARBA00022801"/>
    </source>
</evidence>
<accession>K2G3C0</accession>
<proteinExistence type="predicted"/>
<name>K2G3C0_9BACT</name>
<protein>
    <submittedName>
        <fullName evidence="6">Beta-lactamase protein</fullName>
    </submittedName>
</protein>
<dbReference type="Pfam" id="PF00753">
    <property type="entry name" value="Lactamase_B"/>
    <property type="match status" value="1"/>
</dbReference>
<dbReference type="EMBL" id="AMFJ01000120">
    <property type="protein sequence ID" value="EKE29688.1"/>
    <property type="molecule type" value="Genomic_DNA"/>
</dbReference>
<reference evidence="6" key="1">
    <citation type="journal article" date="2012" name="Science">
        <title>Fermentation, hydrogen, and sulfur metabolism in multiple uncultivated bacterial phyla.</title>
        <authorList>
            <person name="Wrighton K.C."/>
            <person name="Thomas B.C."/>
            <person name="Sharon I."/>
            <person name="Miller C.S."/>
            <person name="Castelle C.J."/>
            <person name="VerBerkmoes N.C."/>
            <person name="Wilkins M.J."/>
            <person name="Hettich R.L."/>
            <person name="Lipton M.S."/>
            <person name="Williams K.H."/>
            <person name="Long P.E."/>
            <person name="Banfield J.F."/>
        </authorList>
    </citation>
    <scope>NUCLEOTIDE SEQUENCE [LARGE SCALE GENOMIC DNA]</scope>
</reference>
<evidence type="ECO:0000313" key="6">
    <source>
        <dbReference type="EMBL" id="EKE29688.1"/>
    </source>
</evidence>
<dbReference type="Gene3D" id="3.60.15.10">
    <property type="entry name" value="Ribonuclease Z/Hydroxyacylglutathione hydrolase-like"/>
    <property type="match status" value="1"/>
</dbReference>
<dbReference type="InterPro" id="IPR036866">
    <property type="entry name" value="RibonucZ/Hydroxyglut_hydro"/>
</dbReference>
<dbReference type="InterPro" id="IPR001279">
    <property type="entry name" value="Metallo-B-lactamas"/>
</dbReference>
<feature type="domain" description="Metallo-beta-lactamase" evidence="5">
    <location>
        <begin position="19"/>
        <end position="193"/>
    </location>
</feature>
<dbReference type="SUPFAM" id="SSF56281">
    <property type="entry name" value="Metallo-hydrolase/oxidoreductase"/>
    <property type="match status" value="1"/>
</dbReference>
<organism evidence="6">
    <name type="scientific">uncultured bacterium</name>
    <name type="common">gcode 4</name>
    <dbReference type="NCBI Taxonomy" id="1234023"/>
    <lineage>
        <taxon>Bacteria</taxon>
        <taxon>environmental samples</taxon>
    </lineage>
</organism>
<keyword evidence="3" id="KW-0378">Hydrolase</keyword>
<evidence type="ECO:0000256" key="4">
    <source>
        <dbReference type="ARBA" id="ARBA00022833"/>
    </source>
</evidence>
<dbReference type="PANTHER" id="PTHR46233:SF3">
    <property type="entry name" value="HYDROXYACYLGLUTATHIONE HYDROLASE GLOC"/>
    <property type="match status" value="1"/>
</dbReference>
<gene>
    <name evidence="6" type="ORF">ACD_2C00120G0003</name>
</gene>
<keyword evidence="4" id="KW-0862">Zinc</keyword>
<sequence length="217" mass="25475">MKNNFFSLTTLEVGLPQLISNVYIFEYGKKVNLIDAWYGDTSPIIASIRNNYPRLDNIFLTHWHFDHIDGLTKLLEAFPYATCYINKEEARFLEDSSLSMSRHFRLFENYRKNFRTFKNGDMIDGILAIGTPWHSIWSTCYHVEEYSTCFTGDTLFSDNHWRTDLPTGDYDAIRASIGKLLTLDPNTVIYPWHWEWWVKLSDVRDSDSETLKLIFSA</sequence>
<comment type="cofactor">
    <cofactor evidence="1">
        <name>Zn(2+)</name>
        <dbReference type="ChEBI" id="CHEBI:29105"/>
    </cofactor>
</comment>
<dbReference type="CDD" id="cd06262">
    <property type="entry name" value="metallo-hydrolase-like_MBL-fold"/>
    <property type="match status" value="1"/>
</dbReference>
<keyword evidence="2" id="KW-0479">Metal-binding</keyword>
<dbReference type="AlphaFoldDB" id="K2G3C0"/>
<dbReference type="GO" id="GO:0016787">
    <property type="term" value="F:hydrolase activity"/>
    <property type="evidence" value="ECO:0007669"/>
    <property type="project" value="UniProtKB-KW"/>
</dbReference>
<evidence type="ECO:0000256" key="1">
    <source>
        <dbReference type="ARBA" id="ARBA00001947"/>
    </source>
</evidence>
<dbReference type="InterPro" id="IPR051453">
    <property type="entry name" value="MBL_Glyoxalase_II"/>
</dbReference>
<dbReference type="PANTHER" id="PTHR46233">
    <property type="entry name" value="HYDROXYACYLGLUTATHIONE HYDROLASE GLOC"/>
    <property type="match status" value="1"/>
</dbReference>